<evidence type="ECO:0000256" key="4">
    <source>
        <dbReference type="ARBA" id="ARBA00022989"/>
    </source>
</evidence>
<keyword evidence="3 6" id="KW-0812">Transmembrane</keyword>
<evidence type="ECO:0000256" key="2">
    <source>
        <dbReference type="ARBA" id="ARBA00022475"/>
    </source>
</evidence>
<feature type="transmembrane region" description="Helical" evidence="6">
    <location>
        <begin position="194"/>
        <end position="214"/>
    </location>
</feature>
<accession>A0A1F5YTP1</accession>
<dbReference type="GO" id="GO:0005436">
    <property type="term" value="F:sodium:phosphate symporter activity"/>
    <property type="evidence" value="ECO:0007669"/>
    <property type="project" value="InterPro"/>
</dbReference>
<dbReference type="Pfam" id="PF02690">
    <property type="entry name" value="Na_Pi_cotrans"/>
    <property type="match status" value="2"/>
</dbReference>
<dbReference type="NCBIfam" id="NF037997">
    <property type="entry name" value="Na_Pi_symport"/>
    <property type="match status" value="1"/>
</dbReference>
<dbReference type="GO" id="GO:0005886">
    <property type="term" value="C:plasma membrane"/>
    <property type="evidence" value="ECO:0007669"/>
    <property type="project" value="UniProtKB-SubCell"/>
</dbReference>
<feature type="transmembrane region" description="Helical" evidence="6">
    <location>
        <begin position="226"/>
        <end position="247"/>
    </location>
</feature>
<comment type="subcellular location">
    <subcellularLocation>
        <location evidence="1">Cell membrane</location>
        <topology evidence="1">Multi-pass membrane protein</topology>
    </subcellularLocation>
</comment>
<evidence type="ECO:0000313" key="7">
    <source>
        <dbReference type="EMBL" id="OGG03282.1"/>
    </source>
</evidence>
<organism evidence="7 8">
    <name type="scientific">Candidatus Glassbacteria bacterium RIFCSPLOWO2_12_FULL_58_11</name>
    <dbReference type="NCBI Taxonomy" id="1817867"/>
    <lineage>
        <taxon>Bacteria</taxon>
        <taxon>Candidatus Glassiibacteriota</taxon>
    </lineage>
</organism>
<keyword evidence="4 6" id="KW-1133">Transmembrane helix</keyword>
<evidence type="ECO:0000256" key="3">
    <source>
        <dbReference type="ARBA" id="ARBA00022692"/>
    </source>
</evidence>
<evidence type="ECO:0000256" key="5">
    <source>
        <dbReference type="ARBA" id="ARBA00023136"/>
    </source>
</evidence>
<keyword evidence="2" id="KW-1003">Cell membrane</keyword>
<proteinExistence type="predicted"/>
<feature type="transmembrane region" description="Helical" evidence="6">
    <location>
        <begin position="111"/>
        <end position="130"/>
    </location>
</feature>
<name>A0A1F5YTP1_9BACT</name>
<feature type="non-terminal residue" evidence="7">
    <location>
        <position position="1"/>
    </location>
</feature>
<evidence type="ECO:0000256" key="1">
    <source>
        <dbReference type="ARBA" id="ARBA00004651"/>
    </source>
</evidence>
<dbReference type="PANTHER" id="PTHR10010">
    <property type="entry name" value="SOLUTE CARRIER FAMILY 34 SODIUM PHOSPHATE , MEMBER 2-RELATED"/>
    <property type="match status" value="1"/>
</dbReference>
<dbReference type="STRING" id="1817867.A3F83_02495"/>
<protein>
    <recommendedName>
        <fullName evidence="9">Sodium:phosphate symporter</fullName>
    </recommendedName>
</protein>
<keyword evidence="5 6" id="KW-0472">Membrane</keyword>
<evidence type="ECO:0008006" key="9">
    <source>
        <dbReference type="Google" id="ProtNLM"/>
    </source>
</evidence>
<dbReference type="InterPro" id="IPR003841">
    <property type="entry name" value="Na/Pi_transpt"/>
</dbReference>
<feature type="transmembrane region" description="Helical" evidence="6">
    <location>
        <begin position="12"/>
        <end position="32"/>
    </location>
</feature>
<dbReference type="GO" id="GO:0044341">
    <property type="term" value="P:sodium-dependent phosphate transport"/>
    <property type="evidence" value="ECO:0007669"/>
    <property type="project" value="InterPro"/>
</dbReference>
<feature type="transmembrane region" description="Helical" evidence="6">
    <location>
        <begin position="157"/>
        <end position="182"/>
    </location>
</feature>
<dbReference type="EMBL" id="MFIX01000153">
    <property type="protein sequence ID" value="OGG03282.1"/>
    <property type="molecule type" value="Genomic_DNA"/>
</dbReference>
<dbReference type="PANTHER" id="PTHR10010:SF46">
    <property type="entry name" value="SODIUM-DEPENDENT PHOSPHATE TRANSPORT PROTEIN 2B"/>
    <property type="match status" value="1"/>
</dbReference>
<evidence type="ECO:0000256" key="6">
    <source>
        <dbReference type="SAM" id="Phobius"/>
    </source>
</evidence>
<comment type="caution">
    <text evidence="7">The sequence shown here is derived from an EMBL/GenBank/DDBJ whole genome shotgun (WGS) entry which is preliminary data.</text>
</comment>
<dbReference type="Proteomes" id="UP000179129">
    <property type="component" value="Unassembled WGS sequence"/>
</dbReference>
<sequence>AGVLTLHNAIPIIMGANIGTTVTNVLVSLGHINRKEEFRRAFSASLVHDIFNILSVAIIFPLQYYFGFLEKISLLFEKALVSTGGLTFSSPLQYLTHPAAEFIAWMLGDSAWLQSIISLALLFISLRYMVVYMKALVIERAEVVFEQAIFKTPYHGFLVGLLLTSLVQSSSVTTSLIVPLAGTGMITLRQVFPYTLGANVGTTVTALMAALAIGNTSGLTVAMSHLLFNISGIAVFWWIQFVPIGLAEKIAGLAVRNRGYAIAYLLLIFYLIPLTLIYLLR</sequence>
<reference evidence="7 8" key="1">
    <citation type="journal article" date="2016" name="Nat. Commun.">
        <title>Thousands of microbial genomes shed light on interconnected biogeochemical processes in an aquifer system.</title>
        <authorList>
            <person name="Anantharaman K."/>
            <person name="Brown C.T."/>
            <person name="Hug L.A."/>
            <person name="Sharon I."/>
            <person name="Castelle C.J."/>
            <person name="Probst A.J."/>
            <person name="Thomas B.C."/>
            <person name="Singh A."/>
            <person name="Wilkins M.J."/>
            <person name="Karaoz U."/>
            <person name="Brodie E.L."/>
            <person name="Williams K.H."/>
            <person name="Hubbard S.S."/>
            <person name="Banfield J.F."/>
        </authorList>
    </citation>
    <scope>NUCLEOTIDE SEQUENCE [LARGE SCALE GENOMIC DNA]</scope>
</reference>
<feature type="transmembrane region" description="Helical" evidence="6">
    <location>
        <begin position="259"/>
        <end position="280"/>
    </location>
</feature>
<evidence type="ECO:0000313" key="8">
    <source>
        <dbReference type="Proteomes" id="UP000179129"/>
    </source>
</evidence>
<feature type="transmembrane region" description="Helical" evidence="6">
    <location>
        <begin position="44"/>
        <end position="66"/>
    </location>
</feature>
<dbReference type="AlphaFoldDB" id="A0A1F5YTP1"/>
<gene>
    <name evidence="7" type="ORF">A3F83_02495</name>
</gene>